<dbReference type="Pfam" id="PF12796">
    <property type="entry name" value="Ank_2"/>
    <property type="match status" value="1"/>
</dbReference>
<protein>
    <submittedName>
        <fullName evidence="4">E3 ubiquitin-protein ligase MIB2</fullName>
    </submittedName>
</protein>
<organism evidence="4 5">
    <name type="scientific">Vitis vinifera</name>
    <name type="common">Grape</name>
    <dbReference type="NCBI Taxonomy" id="29760"/>
    <lineage>
        <taxon>Eukaryota</taxon>
        <taxon>Viridiplantae</taxon>
        <taxon>Streptophyta</taxon>
        <taxon>Embryophyta</taxon>
        <taxon>Tracheophyta</taxon>
        <taxon>Spermatophyta</taxon>
        <taxon>Magnoliopsida</taxon>
        <taxon>eudicotyledons</taxon>
        <taxon>Gunneridae</taxon>
        <taxon>Pentapetalae</taxon>
        <taxon>rosids</taxon>
        <taxon>Vitales</taxon>
        <taxon>Vitaceae</taxon>
        <taxon>Viteae</taxon>
        <taxon>Vitis</taxon>
    </lineage>
</organism>
<proteinExistence type="predicted"/>
<dbReference type="PROSITE" id="PS50088">
    <property type="entry name" value="ANK_REPEAT"/>
    <property type="match status" value="3"/>
</dbReference>
<evidence type="ECO:0000256" key="2">
    <source>
        <dbReference type="ARBA" id="ARBA00023043"/>
    </source>
</evidence>
<reference evidence="4 5" key="1">
    <citation type="journal article" date="2018" name="PLoS Genet.">
        <title>Population sequencing reveals clonal diversity and ancestral inbreeding in the grapevine cultivar Chardonnay.</title>
        <authorList>
            <person name="Roach M.J."/>
            <person name="Johnson D.L."/>
            <person name="Bohlmann J."/>
            <person name="van Vuuren H.J."/>
            <person name="Jones S.J."/>
            <person name="Pretorius I.S."/>
            <person name="Schmidt S.A."/>
            <person name="Borneman A.R."/>
        </authorList>
    </citation>
    <scope>NUCLEOTIDE SEQUENCE [LARGE SCALE GENOMIC DNA]</scope>
    <source>
        <strain evidence="5">cv. Chardonnay</strain>
        <tissue evidence="4">Leaf</tissue>
    </source>
</reference>
<dbReference type="SUPFAM" id="SSF48403">
    <property type="entry name" value="Ankyrin repeat"/>
    <property type="match status" value="1"/>
</dbReference>
<evidence type="ECO:0000256" key="3">
    <source>
        <dbReference type="PROSITE-ProRule" id="PRU00023"/>
    </source>
</evidence>
<keyword evidence="2 3" id="KW-0040">ANK repeat</keyword>
<gene>
    <name evidence="4" type="primary">MIB2</name>
    <name evidence="4" type="ORF">CK203_021367</name>
</gene>
<feature type="repeat" description="ANK" evidence="3">
    <location>
        <begin position="786"/>
        <end position="819"/>
    </location>
</feature>
<dbReference type="PANTHER" id="PTHR24186:SF46">
    <property type="entry name" value="PROTEIN ACCELERATED CELL DEATH 6-LIKE"/>
    <property type="match status" value="1"/>
</dbReference>
<dbReference type="AlphaFoldDB" id="A0A438IS54"/>
<keyword evidence="1" id="KW-0677">Repeat</keyword>
<sequence length="828" mass="90966">MRDDGVVNPFISECAHAKNVMALLEGILDAFGLFRCQEGTDVCKCVGGLRKGFILLAGPYFWRYPIALASGLTGCRIVDLPIFSEESLPFDVEVLLQMSRLYEPFHQIIEAPACLRSVTVLLTVLDHREELLIGYGKGCEGRPFWTALFFLPSTGRPWPVRKFGTSFRTTSGCLTGNQDLLGGCGHVGPSSIEYLLAWPEQVFHCRRRLLRERLEEWGTWTNALFEDLKDSVHASAECSVYAQRNISIVPQSFRQRVVSYIESHELSIIHDMVEGVAGPILVVPLGGGRTFYTMGVTKGQGALPRLWLLAALSSQSQGILTLGQALSLLIGLLSADTRKVLSMKPGCVTQRFLLSVSLFPGGKPAFVARSPTVSFRWLRAFKIIFVSPSRRATSGRCGHLCRRLNQRIPTDGTNVDTLRPRIPATAKWTRAINQEGVLAQSILQKMSGQDVRTHPPMVLLVMAQKNQAIALFLGSLAYLLLCVVAESSSPCRRLSEIVGGDLSSAPVLSLCRRRNVGYGRLSGMTQQGLLVTIMIRTIGPNRIEHRPVDPDSGACHVSSGGPYIKELSLNNDTSFLSPGKNRTLHLAARMGDKSAVEELLNRNTSLLTEKNIKGNTPLHLTARISHVDVVEFLIYHAEKLDVENGGVYEVISMRNMKDDTPLHEAVRGGHHLVTSLLVKKVVEANHSDFLLRFPCVDSLRSFAKTRLFHCASPRSLSATPAHLVAECGRRKALITILNACPHSVELLNQQRQNILHVAAQNGSVIVVKCILSLGEADDLINEPDKDGNTPLHLAAMNFHSSVVRCLALTRKVDIKAINNDGKTALDVA</sequence>
<dbReference type="PROSITE" id="PS50297">
    <property type="entry name" value="ANK_REP_REGION"/>
    <property type="match status" value="2"/>
</dbReference>
<comment type="caution">
    <text evidence="4">The sequence shown here is derived from an EMBL/GenBank/DDBJ whole genome shotgun (WGS) entry which is preliminary data.</text>
</comment>
<evidence type="ECO:0000313" key="5">
    <source>
        <dbReference type="Proteomes" id="UP000288805"/>
    </source>
</evidence>
<dbReference type="Proteomes" id="UP000288805">
    <property type="component" value="Unassembled WGS sequence"/>
</dbReference>
<evidence type="ECO:0000256" key="1">
    <source>
        <dbReference type="ARBA" id="ARBA00022737"/>
    </source>
</evidence>
<dbReference type="Gene3D" id="1.25.40.20">
    <property type="entry name" value="Ankyrin repeat-containing domain"/>
    <property type="match status" value="2"/>
</dbReference>
<dbReference type="EMBL" id="QGNW01000086">
    <property type="protein sequence ID" value="RVW99547.1"/>
    <property type="molecule type" value="Genomic_DNA"/>
</dbReference>
<dbReference type="PANTHER" id="PTHR24186">
    <property type="entry name" value="PROTEIN PHOSPHATASE 1 REGULATORY SUBUNIT"/>
    <property type="match status" value="1"/>
</dbReference>
<evidence type="ECO:0000313" key="4">
    <source>
        <dbReference type="EMBL" id="RVW99547.1"/>
    </source>
</evidence>
<feature type="repeat" description="ANK" evidence="3">
    <location>
        <begin position="657"/>
        <end position="689"/>
    </location>
</feature>
<accession>A0A438IS54</accession>
<name>A0A438IS54_VITVI</name>
<dbReference type="SMART" id="SM00248">
    <property type="entry name" value="ANK"/>
    <property type="match status" value="6"/>
</dbReference>
<dbReference type="InterPro" id="IPR002110">
    <property type="entry name" value="Ankyrin_rpt"/>
</dbReference>
<dbReference type="Pfam" id="PF13857">
    <property type="entry name" value="Ank_5"/>
    <property type="match status" value="1"/>
</dbReference>
<feature type="repeat" description="ANK" evidence="3">
    <location>
        <begin position="613"/>
        <end position="645"/>
    </location>
</feature>
<dbReference type="InterPro" id="IPR036770">
    <property type="entry name" value="Ankyrin_rpt-contain_sf"/>
</dbReference>